<dbReference type="EMBL" id="VJZD01000087">
    <property type="protein sequence ID" value="MPY33778.1"/>
    <property type="molecule type" value="Genomic_DNA"/>
</dbReference>
<name>A0A5N8VI76_9ACTN</name>
<gene>
    <name evidence="2" type="ORF">FNH09_21825</name>
</gene>
<dbReference type="InterPro" id="IPR011990">
    <property type="entry name" value="TPR-like_helical_dom_sf"/>
</dbReference>
<organism evidence="2 3">
    <name type="scientific">Streptomyces adustus</name>
    <dbReference type="NCBI Taxonomy" id="1609272"/>
    <lineage>
        <taxon>Bacteria</taxon>
        <taxon>Bacillati</taxon>
        <taxon>Actinomycetota</taxon>
        <taxon>Actinomycetes</taxon>
        <taxon>Kitasatosporales</taxon>
        <taxon>Streptomycetaceae</taxon>
        <taxon>Streptomyces</taxon>
    </lineage>
</organism>
<dbReference type="AlphaFoldDB" id="A0A5N8VI76"/>
<comment type="caution">
    <text evidence="2">The sequence shown here is derived from an EMBL/GenBank/DDBJ whole genome shotgun (WGS) entry which is preliminary data.</text>
</comment>
<dbReference type="RefSeq" id="WP_152890532.1">
    <property type="nucleotide sequence ID" value="NZ_VJZD01000087.1"/>
</dbReference>
<dbReference type="Gene3D" id="1.25.40.10">
    <property type="entry name" value="Tetratricopeptide repeat domain"/>
    <property type="match status" value="1"/>
</dbReference>
<evidence type="ECO:0000256" key="1">
    <source>
        <dbReference type="SAM" id="MobiDB-lite"/>
    </source>
</evidence>
<dbReference type="SUPFAM" id="SSF81901">
    <property type="entry name" value="HCP-like"/>
    <property type="match status" value="1"/>
</dbReference>
<protein>
    <submittedName>
        <fullName evidence="2">Sel1 repeat family protein</fullName>
    </submittedName>
</protein>
<evidence type="ECO:0000313" key="2">
    <source>
        <dbReference type="EMBL" id="MPY33778.1"/>
    </source>
</evidence>
<proteinExistence type="predicted"/>
<feature type="region of interest" description="Disordered" evidence="1">
    <location>
        <begin position="113"/>
        <end position="141"/>
    </location>
</feature>
<dbReference type="OrthoDB" id="4532668at2"/>
<keyword evidence="3" id="KW-1185">Reference proteome</keyword>
<dbReference type="Proteomes" id="UP000325849">
    <property type="component" value="Unassembled WGS sequence"/>
</dbReference>
<sequence>MERELEDLAARGAQALVAGLHRSGEAALVREAFATWFERAGWAAESDLLRGPTGRLSYSLTRWRGVFLDVLANSPGHDAAGRLATLIGRFSEPAEARRPADRGATVADGILKRDKLVPPPAGKPGAPGEPADRPGVAGDHVDFRQGTFHGPVVGSQHTYVNHPGAALPDPGRWPVPDEIDPVTLGVRPTRRPDGADLARLPAYVERDIDAGLHGWHERDDLLVVTGGPLSGKSRTAWSAGAHAAGHSGRVFAPAPGTDLRGLPETLHGRTGRHVLWLDQLEEHLGEHGLNLGLLGRLSALRVPVVATMRDEVYEEHRFGDGPASRLLARARVARVGSRWSENELARLAGHRDDDRLADALERSDEGVTQFLALGPELYDLWHSAGWSNSRHPYGHLLVRAAVDLARCGVTGGIPDLLLRTTASCYGRRPSGGESFRDATTWAATPRHGVAGLLVPVPVAPGPGVGESEATAWRPHGSLVAQARRTSAPVRTAVWRCALEQARHDNDVHFNVRRTAHAVFAPRAEAGDTEAMHLMGVLGQVTKDEATELKWFRKAADAGRTDLAAQVGELLLGQGKAEQALPYLRAAVADDPQARVAHLLGRAHLALAEHWLRTAAAGGHKEAARRLNDLAGGHPPSDLRTRLPFLSGSADIARDGEH</sequence>
<accession>A0A5N8VI76</accession>
<reference evidence="2 3" key="1">
    <citation type="submission" date="2019-07" db="EMBL/GenBank/DDBJ databases">
        <title>New species of Amycolatopsis and Streptomyces.</title>
        <authorList>
            <person name="Duangmal K."/>
            <person name="Teo W.F.A."/>
            <person name="Lipun K."/>
        </authorList>
    </citation>
    <scope>NUCLEOTIDE SEQUENCE [LARGE SCALE GENOMIC DNA]</scope>
    <source>
        <strain evidence="2 3">NBRC 109810</strain>
    </source>
</reference>
<evidence type="ECO:0000313" key="3">
    <source>
        <dbReference type="Proteomes" id="UP000325849"/>
    </source>
</evidence>